<comment type="caution">
    <text evidence="1">The sequence shown here is derived from an EMBL/GenBank/DDBJ whole genome shotgun (WGS) entry which is preliminary data.</text>
</comment>
<dbReference type="EMBL" id="JARK01001359">
    <property type="protein sequence ID" value="EYC20088.1"/>
    <property type="molecule type" value="Genomic_DNA"/>
</dbReference>
<proteinExistence type="predicted"/>
<protein>
    <submittedName>
        <fullName evidence="1">Uncharacterized protein</fullName>
    </submittedName>
</protein>
<dbReference type="Proteomes" id="UP000024635">
    <property type="component" value="Unassembled WGS sequence"/>
</dbReference>
<reference evidence="2" key="1">
    <citation type="journal article" date="2015" name="Nat. Genet.">
        <title>The genome and transcriptome of the zoonotic hookworm Ancylostoma ceylanicum identify infection-specific gene families.</title>
        <authorList>
            <person name="Schwarz E.M."/>
            <person name="Hu Y."/>
            <person name="Antoshechkin I."/>
            <person name="Miller M.M."/>
            <person name="Sternberg P.W."/>
            <person name="Aroian R.V."/>
        </authorList>
    </citation>
    <scope>NUCLEOTIDE SEQUENCE</scope>
    <source>
        <strain evidence="2">HY135</strain>
    </source>
</reference>
<accession>A0A016V051</accession>
<evidence type="ECO:0000313" key="2">
    <source>
        <dbReference type="Proteomes" id="UP000024635"/>
    </source>
</evidence>
<keyword evidence="2" id="KW-1185">Reference proteome</keyword>
<evidence type="ECO:0000313" key="1">
    <source>
        <dbReference type="EMBL" id="EYC20088.1"/>
    </source>
</evidence>
<name>A0A016V051_9BILA</name>
<organism evidence="1 2">
    <name type="scientific">Ancylostoma ceylanicum</name>
    <dbReference type="NCBI Taxonomy" id="53326"/>
    <lineage>
        <taxon>Eukaryota</taxon>
        <taxon>Metazoa</taxon>
        <taxon>Ecdysozoa</taxon>
        <taxon>Nematoda</taxon>
        <taxon>Chromadorea</taxon>
        <taxon>Rhabditida</taxon>
        <taxon>Rhabditina</taxon>
        <taxon>Rhabditomorpha</taxon>
        <taxon>Strongyloidea</taxon>
        <taxon>Ancylostomatidae</taxon>
        <taxon>Ancylostomatinae</taxon>
        <taxon>Ancylostoma</taxon>
    </lineage>
</organism>
<dbReference type="AlphaFoldDB" id="A0A016V051"/>
<sequence length="133" mass="15029">MYVIPLTTRKPDDDGIFKVMNKQRELKEDRFFFFFSALMYALSVSDQTYTVASKKIATFGFSSTISLKVEHGGSNFYGTVILYGGFCHPDSLYRLCLNGRHAADGSRSLATCVCSKYRLLLPRNSEIFRLVAV</sequence>
<gene>
    <name evidence="1" type="primary">Acey_s0023.g860</name>
    <name evidence="1" type="ORF">Y032_0023g860</name>
</gene>